<gene>
    <name evidence="2" type="ORF">NC797_03130</name>
</gene>
<name>A0A9X3WUE3_9BACI</name>
<organism evidence="2 3">
    <name type="scientific">Terrihalobacillus insolitus</name>
    <dbReference type="NCBI Taxonomy" id="2950438"/>
    <lineage>
        <taxon>Bacteria</taxon>
        <taxon>Bacillati</taxon>
        <taxon>Bacillota</taxon>
        <taxon>Bacilli</taxon>
        <taxon>Bacillales</taxon>
        <taxon>Bacillaceae</taxon>
        <taxon>Terrihalobacillus</taxon>
    </lineage>
</organism>
<evidence type="ECO:0000313" key="2">
    <source>
        <dbReference type="EMBL" id="MDC3423499.1"/>
    </source>
</evidence>
<sequence length="74" mass="7865">MAVETKVDSRLQLVLQDGVDPVTGNTILKTKAFNNVKTAATATQLFAIATALVPLQQRPLQSIERGDGSVITEA</sequence>
<proteinExistence type="predicted"/>
<evidence type="ECO:0000259" key="1">
    <source>
        <dbReference type="Pfam" id="PF07872"/>
    </source>
</evidence>
<feature type="domain" description="DUF1659" evidence="1">
    <location>
        <begin position="2"/>
        <end position="73"/>
    </location>
</feature>
<reference evidence="2" key="1">
    <citation type="submission" date="2022-06" db="EMBL/GenBank/DDBJ databases">
        <title>Aquibacillus sp. a new bacterium isolated from soil saline samples.</title>
        <authorList>
            <person name="Galisteo C."/>
            <person name="De La Haba R."/>
            <person name="Sanchez-Porro C."/>
            <person name="Ventosa A."/>
        </authorList>
    </citation>
    <scope>NUCLEOTIDE SEQUENCE</scope>
    <source>
        <strain evidence="2">3ASR75-11</strain>
    </source>
</reference>
<protein>
    <submittedName>
        <fullName evidence="2">DUF1659 domain-containing protein</fullName>
    </submittedName>
</protein>
<comment type="caution">
    <text evidence="2">The sequence shown here is derived from an EMBL/GenBank/DDBJ whole genome shotgun (WGS) entry which is preliminary data.</text>
</comment>
<dbReference type="InterPro" id="IPR012454">
    <property type="entry name" value="DUF1659"/>
</dbReference>
<keyword evidence="3" id="KW-1185">Reference proteome</keyword>
<dbReference type="Pfam" id="PF07872">
    <property type="entry name" value="DUF1659"/>
    <property type="match status" value="1"/>
</dbReference>
<dbReference type="EMBL" id="JAMQKB010000001">
    <property type="protein sequence ID" value="MDC3423499.1"/>
    <property type="molecule type" value="Genomic_DNA"/>
</dbReference>
<accession>A0A9X3WUE3</accession>
<dbReference type="RefSeq" id="WP_272435193.1">
    <property type="nucleotide sequence ID" value="NZ_JAMQKB010000001.1"/>
</dbReference>
<dbReference type="Proteomes" id="UP001145050">
    <property type="component" value="Unassembled WGS sequence"/>
</dbReference>
<evidence type="ECO:0000313" key="3">
    <source>
        <dbReference type="Proteomes" id="UP001145050"/>
    </source>
</evidence>
<dbReference type="AlphaFoldDB" id="A0A9X3WUE3"/>